<keyword evidence="3" id="KW-1185">Reference proteome</keyword>
<sequence length="337" mass="39603">MYTTLMKISRYISVFGFASTVLFNTLLIILTGWYLKIKLGAYKHLIIIFSIIGMVFDSLDFIFHPTLLSVNSGFIAFVNMETKLLSKETLTVLISIYGASFYISTSFLAVMFIHRYFSVVKPAQLYHFQRKRIILWVSYTVFNGSIFFFTCNFLCRIDEFSKNYFSEQVFQAFHEHIDEIPGVTVIVVDNFGIRWKNVVFLIICQLTLIFQNIIIIYCGRKIRRKLYSKDSTYSTGLRNLHKQFFKTLVFQVVTPTILLFVPTLILFYLPFFGIQMNFPIGVTFCLFTLYPAIDSCIVMYVITEYRKALREFLRDIYGRRKETNLDQRNEIRLKSMV</sequence>
<comment type="caution">
    <text evidence="2">The sequence shown here is derived from an EMBL/GenBank/DDBJ whole genome shotgun (WGS) entry which is preliminary data.</text>
</comment>
<evidence type="ECO:0000256" key="1">
    <source>
        <dbReference type="SAM" id="Phobius"/>
    </source>
</evidence>
<proteinExistence type="predicted"/>
<evidence type="ECO:0008006" key="4">
    <source>
        <dbReference type="Google" id="ProtNLM"/>
    </source>
</evidence>
<keyword evidence="1" id="KW-1133">Transmembrane helix</keyword>
<dbReference type="Gene3D" id="1.20.1070.10">
    <property type="entry name" value="Rhodopsin 7-helix transmembrane proteins"/>
    <property type="match status" value="1"/>
</dbReference>
<organism evidence="2 3">
    <name type="scientific">Caenorhabditis angaria</name>
    <dbReference type="NCBI Taxonomy" id="860376"/>
    <lineage>
        <taxon>Eukaryota</taxon>
        <taxon>Metazoa</taxon>
        <taxon>Ecdysozoa</taxon>
        <taxon>Nematoda</taxon>
        <taxon>Chromadorea</taxon>
        <taxon>Rhabditida</taxon>
        <taxon>Rhabditina</taxon>
        <taxon>Rhabditomorpha</taxon>
        <taxon>Rhabditoidea</taxon>
        <taxon>Rhabditidae</taxon>
        <taxon>Peloderinae</taxon>
        <taxon>Caenorhabditis</taxon>
    </lineage>
</organism>
<dbReference type="PANTHER" id="PTHR46000">
    <property type="entry name" value="SEVEN TM RECEPTOR-RELATED"/>
    <property type="match status" value="1"/>
</dbReference>
<dbReference type="OrthoDB" id="5819992at2759"/>
<feature type="transmembrane region" description="Helical" evidence="1">
    <location>
        <begin position="12"/>
        <end position="35"/>
    </location>
</feature>
<keyword evidence="1" id="KW-0472">Membrane</keyword>
<feature type="transmembrane region" description="Helical" evidence="1">
    <location>
        <begin position="198"/>
        <end position="219"/>
    </location>
</feature>
<reference evidence="2" key="1">
    <citation type="submission" date="2022-11" db="EMBL/GenBank/DDBJ databases">
        <authorList>
            <person name="Kikuchi T."/>
        </authorList>
    </citation>
    <scope>NUCLEOTIDE SEQUENCE</scope>
    <source>
        <strain evidence="2">PS1010</strain>
    </source>
</reference>
<feature type="transmembrane region" description="Helical" evidence="1">
    <location>
        <begin position="133"/>
        <end position="155"/>
    </location>
</feature>
<feature type="transmembrane region" description="Helical" evidence="1">
    <location>
        <begin position="278"/>
        <end position="302"/>
    </location>
</feature>
<dbReference type="Proteomes" id="UP001152747">
    <property type="component" value="Unassembled WGS sequence"/>
</dbReference>
<feature type="transmembrane region" description="Helical" evidence="1">
    <location>
        <begin position="248"/>
        <end position="272"/>
    </location>
</feature>
<protein>
    <recommendedName>
        <fullName evidence="4">Seven TM Receptor</fullName>
    </recommendedName>
</protein>
<gene>
    <name evidence="2" type="ORF">CAMP_LOCUS16380</name>
</gene>
<keyword evidence="1" id="KW-0812">Transmembrane</keyword>
<dbReference type="SUPFAM" id="SSF81321">
    <property type="entry name" value="Family A G protein-coupled receptor-like"/>
    <property type="match status" value="1"/>
</dbReference>
<dbReference type="Pfam" id="PF10326">
    <property type="entry name" value="7TM_GPCR_Str"/>
    <property type="match status" value="1"/>
</dbReference>
<accession>A0A9P1N793</accession>
<name>A0A9P1N793_9PELO</name>
<dbReference type="EMBL" id="CANHGI010000005">
    <property type="protein sequence ID" value="CAI5453743.1"/>
    <property type="molecule type" value="Genomic_DNA"/>
</dbReference>
<dbReference type="AlphaFoldDB" id="A0A9P1N793"/>
<dbReference type="InterPro" id="IPR019428">
    <property type="entry name" value="7TM_GPCR_serpentine_rcpt_Str"/>
</dbReference>
<evidence type="ECO:0000313" key="2">
    <source>
        <dbReference type="EMBL" id="CAI5453743.1"/>
    </source>
</evidence>
<evidence type="ECO:0000313" key="3">
    <source>
        <dbReference type="Proteomes" id="UP001152747"/>
    </source>
</evidence>
<dbReference type="PANTHER" id="PTHR46000:SF6">
    <property type="entry name" value="SEVEN TM RECEPTOR"/>
    <property type="match status" value="1"/>
</dbReference>
<feature type="transmembrane region" description="Helical" evidence="1">
    <location>
        <begin position="90"/>
        <end position="113"/>
    </location>
</feature>